<dbReference type="Gene3D" id="1.10.287.130">
    <property type="match status" value="1"/>
</dbReference>
<dbReference type="InterPro" id="IPR001789">
    <property type="entry name" value="Sig_transdc_resp-reg_receiver"/>
</dbReference>
<evidence type="ECO:0000256" key="6">
    <source>
        <dbReference type="SAM" id="Coils"/>
    </source>
</evidence>
<dbReference type="InterPro" id="IPR036097">
    <property type="entry name" value="HisK_dim/P_sf"/>
</dbReference>
<dbReference type="SUPFAM" id="SSF55874">
    <property type="entry name" value="ATPase domain of HSP90 chaperone/DNA topoisomerase II/histidine kinase"/>
    <property type="match status" value="1"/>
</dbReference>
<evidence type="ECO:0000256" key="7">
    <source>
        <dbReference type="SAM" id="Phobius"/>
    </source>
</evidence>
<feature type="transmembrane region" description="Helical" evidence="7">
    <location>
        <begin position="502"/>
        <end position="520"/>
    </location>
</feature>
<sequence>MKIFQTPRRVLKNLSNKAGMFHLFLCHRHENGRHRQANIKSDEVLLKKFFLILSLALGLLVSVFGADSPSYPSLLTVGVYDNPPKLSVSPSGKASGFHIDLLDAILEGTGIEVRYVAGTFEESLQRLERGEIDLLLDVAYSDERALRFDFTTESILTNWAVVYAGRYSKIESFTDLDGARVAVLKDSIHTTGKEGIVAMAAEYGISLNLIYLDSYDECFAALRSGKADAAVVNRLFGLMNETGDDPRRTSILFNPSQIRYAFAKGGEHNAALIALFDSRLNSLKASPESAYRRAFDTYLGPQISKETSGLPWLGIATTLVIAILFILLFIVYAIRVGKSDKVEIQRFIDNLQTMEDIRKSIVNNSLVAYSVFSLLLALMAIRHLVIVGNDIFIWFYLPAQILPAVISLFKDRLSLSFKTTALLILLLLSGTVITLARGNSGISFSYFFLAAILSTMLQGRRLGMATLASGLAVVLMALILNYTGILHSTVTDASFFLSPSSWAFSVLSFFMFFFAILAGMKDFYTSLTKAVVNLEEGIAERTRNIKAINEELKNEIDEHMKTEEKLSQARHEAEQANRTKSSFFAGISHELRTPLNAILGYSQILMRDASLSKESMRQVETIKTSGEHLLGLINEVLEMSRIEAGKVRLDLSPCAISSVLEEIRMLFAGQASRKGLAFSVREESPLPDCVMTDRSKLKQILINLVGNAMKFTDSGFIDVRVAGSAQHPDIVEFSVRDTGKGIPPDAITRIFLPFEQTIEGRSQGGTGLGLPICRNYCELLGGKISAESSLGKGSVFSFTIQAPECVDAKVSDEPIPSRVVSIKNSARPRVLVVDDKSINRDILVNMLVPIGFVVEQAEDGEKALSLLRTAFFDIVLLDYVMPGVSGRELVDALRASAGQSRLRIILMTGSLLENQQLDIQALGVDALLAKPVLERSLLSEIKRLACIDYNCSDDEEKNSGVFCSDEEAKRRLSTISPGLFETLRDSITSGDLEDVKSIAQEIARGDERLGKTLADWAGGIQMDRLLRLIK</sequence>
<feature type="transmembrane region" description="Helical" evidence="7">
    <location>
        <begin position="366"/>
        <end position="385"/>
    </location>
</feature>
<dbReference type="CDD" id="cd16922">
    <property type="entry name" value="HATPase_EvgS-ArcB-TorS-like"/>
    <property type="match status" value="1"/>
</dbReference>
<evidence type="ECO:0000256" key="5">
    <source>
        <dbReference type="ARBA" id="ARBA00022777"/>
    </source>
</evidence>
<keyword evidence="7" id="KW-0472">Membrane</keyword>
<dbReference type="EC" id="2.7.13.3" evidence="2"/>
<evidence type="ECO:0000256" key="2">
    <source>
        <dbReference type="ARBA" id="ARBA00012438"/>
    </source>
</evidence>
<organism evidence="10">
    <name type="scientific">bioreactor metagenome</name>
    <dbReference type="NCBI Taxonomy" id="1076179"/>
    <lineage>
        <taxon>unclassified sequences</taxon>
        <taxon>metagenomes</taxon>
        <taxon>ecological metagenomes</taxon>
    </lineage>
</organism>
<keyword evidence="5 10" id="KW-0418">Kinase</keyword>
<keyword evidence="7" id="KW-1133">Transmembrane helix</keyword>
<gene>
    <name evidence="10" type="primary">rcsC_21</name>
    <name evidence="10" type="ORF">SDC9_13376</name>
</gene>
<dbReference type="PRINTS" id="PR00344">
    <property type="entry name" value="BCTRLSENSOR"/>
</dbReference>
<keyword evidence="3" id="KW-0597">Phosphoprotein</keyword>
<keyword evidence="4 10" id="KW-0808">Transferase</keyword>
<evidence type="ECO:0000313" key="10">
    <source>
        <dbReference type="EMBL" id="MPL67678.1"/>
    </source>
</evidence>
<comment type="caution">
    <text evidence="10">The sequence shown here is derived from an EMBL/GenBank/DDBJ whole genome shotgun (WGS) entry which is preliminary data.</text>
</comment>
<dbReference type="FunFam" id="3.30.565.10:FF:000010">
    <property type="entry name" value="Sensor histidine kinase RcsC"/>
    <property type="match status" value="1"/>
</dbReference>
<dbReference type="AlphaFoldDB" id="A0A644TL37"/>
<dbReference type="Gene3D" id="3.40.190.10">
    <property type="entry name" value="Periplasmic binding protein-like II"/>
    <property type="match status" value="2"/>
</dbReference>
<dbReference type="Pfam" id="PF02518">
    <property type="entry name" value="HATPase_c"/>
    <property type="match status" value="1"/>
</dbReference>
<evidence type="ECO:0000256" key="1">
    <source>
        <dbReference type="ARBA" id="ARBA00000085"/>
    </source>
</evidence>
<dbReference type="InterPro" id="IPR036890">
    <property type="entry name" value="HATPase_C_sf"/>
</dbReference>
<dbReference type="InterPro" id="IPR001638">
    <property type="entry name" value="Solute-binding_3/MltF_N"/>
</dbReference>
<dbReference type="CDD" id="cd00082">
    <property type="entry name" value="HisKA"/>
    <property type="match status" value="1"/>
</dbReference>
<dbReference type="PROSITE" id="PS50110">
    <property type="entry name" value="RESPONSE_REGULATORY"/>
    <property type="match status" value="1"/>
</dbReference>
<dbReference type="SUPFAM" id="SSF47384">
    <property type="entry name" value="Homodimeric domain of signal transducing histidine kinase"/>
    <property type="match status" value="1"/>
</dbReference>
<dbReference type="InterPro" id="IPR003661">
    <property type="entry name" value="HisK_dim/P_dom"/>
</dbReference>
<proteinExistence type="predicted"/>
<dbReference type="GO" id="GO:0009927">
    <property type="term" value="F:histidine phosphotransfer kinase activity"/>
    <property type="evidence" value="ECO:0007669"/>
    <property type="project" value="TreeGrafter"/>
</dbReference>
<dbReference type="PANTHER" id="PTHR43047">
    <property type="entry name" value="TWO-COMPONENT HISTIDINE PROTEIN KINASE"/>
    <property type="match status" value="1"/>
</dbReference>
<dbReference type="Pfam" id="PF00072">
    <property type="entry name" value="Response_reg"/>
    <property type="match status" value="1"/>
</dbReference>
<dbReference type="Gene3D" id="3.40.50.2300">
    <property type="match status" value="1"/>
</dbReference>
<dbReference type="GO" id="GO:0005886">
    <property type="term" value="C:plasma membrane"/>
    <property type="evidence" value="ECO:0007669"/>
    <property type="project" value="TreeGrafter"/>
</dbReference>
<dbReference type="SMART" id="SM00448">
    <property type="entry name" value="REC"/>
    <property type="match status" value="1"/>
</dbReference>
<feature type="domain" description="Histidine kinase" evidence="8">
    <location>
        <begin position="586"/>
        <end position="804"/>
    </location>
</feature>
<dbReference type="SMART" id="SM00062">
    <property type="entry name" value="PBPb"/>
    <property type="match status" value="1"/>
</dbReference>
<feature type="domain" description="Response regulatory" evidence="9">
    <location>
        <begin position="829"/>
        <end position="945"/>
    </location>
</feature>
<dbReference type="SUPFAM" id="SSF53850">
    <property type="entry name" value="Periplasmic binding protein-like II"/>
    <property type="match status" value="1"/>
</dbReference>
<name>A0A644TL37_9ZZZZ</name>
<dbReference type="SUPFAM" id="SSF52172">
    <property type="entry name" value="CheY-like"/>
    <property type="match status" value="1"/>
</dbReference>
<accession>A0A644TL37</accession>
<dbReference type="Pfam" id="PF00512">
    <property type="entry name" value="HisKA"/>
    <property type="match status" value="1"/>
</dbReference>
<dbReference type="PANTHER" id="PTHR43047:SF72">
    <property type="entry name" value="OSMOSENSING HISTIDINE PROTEIN KINASE SLN1"/>
    <property type="match status" value="1"/>
</dbReference>
<protein>
    <recommendedName>
        <fullName evidence="2">histidine kinase</fullName>
        <ecNumber evidence="2">2.7.13.3</ecNumber>
    </recommendedName>
</protein>
<comment type="catalytic activity">
    <reaction evidence="1">
        <text>ATP + protein L-histidine = ADP + protein N-phospho-L-histidine.</text>
        <dbReference type="EC" id="2.7.13.3"/>
    </reaction>
</comment>
<dbReference type="CDD" id="cd17546">
    <property type="entry name" value="REC_hyHK_CKI1_RcsC-like"/>
    <property type="match status" value="1"/>
</dbReference>
<dbReference type="EMBL" id="VSSQ01000038">
    <property type="protein sequence ID" value="MPL67678.1"/>
    <property type="molecule type" value="Genomic_DNA"/>
</dbReference>
<dbReference type="Pfam" id="PF00497">
    <property type="entry name" value="SBP_bac_3"/>
    <property type="match status" value="1"/>
</dbReference>
<feature type="transmembrane region" description="Helical" evidence="7">
    <location>
        <begin position="49"/>
        <end position="66"/>
    </location>
</feature>
<dbReference type="PROSITE" id="PS50109">
    <property type="entry name" value="HIS_KIN"/>
    <property type="match status" value="1"/>
</dbReference>
<feature type="coiled-coil region" evidence="6">
    <location>
        <begin position="531"/>
        <end position="579"/>
    </location>
</feature>
<dbReference type="SMART" id="SM00388">
    <property type="entry name" value="HisKA"/>
    <property type="match status" value="1"/>
</dbReference>
<dbReference type="GO" id="GO:0000155">
    <property type="term" value="F:phosphorelay sensor kinase activity"/>
    <property type="evidence" value="ECO:0007669"/>
    <property type="project" value="InterPro"/>
</dbReference>
<evidence type="ECO:0000256" key="4">
    <source>
        <dbReference type="ARBA" id="ARBA00022679"/>
    </source>
</evidence>
<feature type="transmembrane region" description="Helical" evidence="7">
    <location>
        <begin position="312"/>
        <end position="334"/>
    </location>
</feature>
<dbReference type="SMART" id="SM00387">
    <property type="entry name" value="HATPase_c"/>
    <property type="match status" value="1"/>
</dbReference>
<feature type="transmembrane region" description="Helical" evidence="7">
    <location>
        <begin position="464"/>
        <end position="482"/>
    </location>
</feature>
<dbReference type="InterPro" id="IPR005467">
    <property type="entry name" value="His_kinase_dom"/>
</dbReference>
<keyword evidence="7" id="KW-0812">Transmembrane</keyword>
<evidence type="ECO:0000259" key="8">
    <source>
        <dbReference type="PROSITE" id="PS50109"/>
    </source>
</evidence>
<feature type="transmembrane region" description="Helical" evidence="7">
    <location>
        <begin position="416"/>
        <end position="435"/>
    </location>
</feature>
<dbReference type="Gene3D" id="3.30.565.10">
    <property type="entry name" value="Histidine kinase-like ATPase, C-terminal domain"/>
    <property type="match status" value="1"/>
</dbReference>
<evidence type="ECO:0000259" key="9">
    <source>
        <dbReference type="PROSITE" id="PS50110"/>
    </source>
</evidence>
<dbReference type="InterPro" id="IPR004358">
    <property type="entry name" value="Sig_transdc_His_kin-like_C"/>
</dbReference>
<dbReference type="InterPro" id="IPR003594">
    <property type="entry name" value="HATPase_dom"/>
</dbReference>
<reference evidence="10" key="1">
    <citation type="submission" date="2019-08" db="EMBL/GenBank/DDBJ databases">
        <authorList>
            <person name="Kucharzyk K."/>
            <person name="Murdoch R.W."/>
            <person name="Higgins S."/>
            <person name="Loffler F."/>
        </authorList>
    </citation>
    <scope>NUCLEOTIDE SEQUENCE</scope>
</reference>
<feature type="transmembrane region" description="Helical" evidence="7">
    <location>
        <begin position="391"/>
        <end position="409"/>
    </location>
</feature>
<dbReference type="InterPro" id="IPR011006">
    <property type="entry name" value="CheY-like_superfamily"/>
</dbReference>
<keyword evidence="6" id="KW-0175">Coiled coil</keyword>
<evidence type="ECO:0000256" key="3">
    <source>
        <dbReference type="ARBA" id="ARBA00022553"/>
    </source>
</evidence>